<dbReference type="Proteomes" id="UP000663891">
    <property type="component" value="Unassembled WGS sequence"/>
</dbReference>
<reference evidence="3" key="1">
    <citation type="submission" date="2021-02" db="EMBL/GenBank/DDBJ databases">
        <authorList>
            <person name="Nowell W R."/>
        </authorList>
    </citation>
    <scope>NUCLEOTIDE SEQUENCE</scope>
</reference>
<dbReference type="InterPro" id="IPR001509">
    <property type="entry name" value="Epimerase_deHydtase"/>
</dbReference>
<dbReference type="EMBL" id="CAJOAY010000049">
    <property type="protein sequence ID" value="CAF3508370.1"/>
    <property type="molecule type" value="Genomic_DNA"/>
</dbReference>
<evidence type="ECO:0000313" key="9">
    <source>
        <dbReference type="Proteomes" id="UP000663860"/>
    </source>
</evidence>
<dbReference type="Proteomes" id="UP000663844">
    <property type="component" value="Unassembled WGS sequence"/>
</dbReference>
<dbReference type="SUPFAM" id="SSF51735">
    <property type="entry name" value="NAD(P)-binding Rossmann-fold domains"/>
    <property type="match status" value="1"/>
</dbReference>
<dbReference type="EMBL" id="CAJNON010000450">
    <property type="protein sequence ID" value="CAF1268721.1"/>
    <property type="molecule type" value="Genomic_DNA"/>
</dbReference>
<comment type="caution">
    <text evidence="3">The sequence shown here is derived from an EMBL/GenBank/DDBJ whole genome shotgun (WGS) entry which is preliminary data.</text>
</comment>
<evidence type="ECO:0000313" key="6">
    <source>
        <dbReference type="EMBL" id="CAF3508370.1"/>
    </source>
</evidence>
<comment type="similarity">
    <text evidence="1">Belongs to the NAD(P)-dependent epimerase/dehydratase family.</text>
</comment>
<dbReference type="Proteomes" id="UP000663868">
    <property type="component" value="Unassembled WGS sequence"/>
</dbReference>
<dbReference type="EMBL" id="CAJOBB010000338">
    <property type="protein sequence ID" value="CAF3655182.1"/>
    <property type="molecule type" value="Genomic_DNA"/>
</dbReference>
<evidence type="ECO:0000313" key="3">
    <source>
        <dbReference type="EMBL" id="CAF1198259.1"/>
    </source>
</evidence>
<evidence type="ECO:0000313" key="8">
    <source>
        <dbReference type="EMBL" id="CAF3703642.1"/>
    </source>
</evidence>
<protein>
    <recommendedName>
        <fullName evidence="2">NAD-dependent epimerase/dehydratase domain-containing protein</fullName>
    </recommendedName>
</protein>
<evidence type="ECO:0000313" key="7">
    <source>
        <dbReference type="EMBL" id="CAF3655182.1"/>
    </source>
</evidence>
<feature type="domain" description="NAD-dependent epimerase/dehydratase" evidence="2">
    <location>
        <begin position="13"/>
        <end position="206"/>
    </location>
</feature>
<dbReference type="Proteomes" id="UP000663881">
    <property type="component" value="Unassembled WGS sequence"/>
</dbReference>
<evidence type="ECO:0000313" key="4">
    <source>
        <dbReference type="EMBL" id="CAF1268546.1"/>
    </source>
</evidence>
<gene>
    <name evidence="3" type="ORF">IZO911_LOCUS28450</name>
    <name evidence="4" type="ORF">JYZ213_LOCUS30561</name>
    <name evidence="7" type="ORF">KXQ929_LOCUS7982</name>
    <name evidence="6" type="ORF">OKA104_LOCUS1897</name>
    <name evidence="8" type="ORF">OXD698_LOCUS12457</name>
    <name evidence="5" type="ORF">VCS650_LOCUS29292</name>
</gene>
<dbReference type="Proteomes" id="UP000663845">
    <property type="component" value="Unassembled WGS sequence"/>
</dbReference>
<dbReference type="InterPro" id="IPR036291">
    <property type="entry name" value="NAD(P)-bd_dom_sf"/>
</dbReference>
<dbReference type="AlphaFoldDB" id="A0A814W264"/>
<sequence length="296" mass="33957">MNKINFSSHPQRILITGVSGLVGRILFNHLTLTYLTKYEVFGLDQHLNISSRYQSQNINNENIKTILSIPSDKFFQCDITNREKLYEIIEEQKIEIIIHLAAILENHPDIEKISYVNIVGTKNIFEAPGVHRIIYASSVRTVFGYLTREPYLSIFNETFDDKTMLKDLRKLTVLNDLPLPDIQTPGNKAYDQSKIIGEQMAQEIIKNKNNNNSKSIICARFGWVNIMDEPGITPLRTVWFSYRDVCSFIVKALEAPLNISGIYFAMSNNHRLWVDLDDAKKDLGYIPQDGAEKLLD</sequence>
<accession>A0A814W264</accession>
<proteinExistence type="inferred from homology"/>
<dbReference type="EMBL" id="CAJNOE010000404">
    <property type="protein sequence ID" value="CAF1198259.1"/>
    <property type="molecule type" value="Genomic_DNA"/>
</dbReference>
<dbReference type="EMBL" id="CAJNOG010000491">
    <property type="protein sequence ID" value="CAF1268546.1"/>
    <property type="molecule type" value="Genomic_DNA"/>
</dbReference>
<dbReference type="PANTHER" id="PTHR43000">
    <property type="entry name" value="DTDP-D-GLUCOSE 4,6-DEHYDRATASE-RELATED"/>
    <property type="match status" value="1"/>
</dbReference>
<dbReference type="Proteomes" id="UP000663860">
    <property type="component" value="Unassembled WGS sequence"/>
</dbReference>
<evidence type="ECO:0000256" key="1">
    <source>
        <dbReference type="ARBA" id="ARBA00007637"/>
    </source>
</evidence>
<dbReference type="OrthoDB" id="10018255at2759"/>
<name>A0A814W264_9BILA</name>
<dbReference type="Pfam" id="PF01370">
    <property type="entry name" value="Epimerase"/>
    <property type="match status" value="1"/>
</dbReference>
<evidence type="ECO:0000259" key="2">
    <source>
        <dbReference type="Pfam" id="PF01370"/>
    </source>
</evidence>
<evidence type="ECO:0000313" key="5">
    <source>
        <dbReference type="EMBL" id="CAF1268721.1"/>
    </source>
</evidence>
<dbReference type="Gene3D" id="3.40.50.720">
    <property type="entry name" value="NAD(P)-binding Rossmann-like Domain"/>
    <property type="match status" value="1"/>
</dbReference>
<dbReference type="EMBL" id="CAJOAZ010000728">
    <property type="protein sequence ID" value="CAF3703642.1"/>
    <property type="molecule type" value="Genomic_DNA"/>
</dbReference>
<organism evidence="3 9">
    <name type="scientific">Adineta steineri</name>
    <dbReference type="NCBI Taxonomy" id="433720"/>
    <lineage>
        <taxon>Eukaryota</taxon>
        <taxon>Metazoa</taxon>
        <taxon>Spiralia</taxon>
        <taxon>Gnathifera</taxon>
        <taxon>Rotifera</taxon>
        <taxon>Eurotatoria</taxon>
        <taxon>Bdelloidea</taxon>
        <taxon>Adinetida</taxon>
        <taxon>Adinetidae</taxon>
        <taxon>Adineta</taxon>
    </lineage>
</organism>